<dbReference type="InterPro" id="IPR051461">
    <property type="entry name" value="UPF0750_membrane"/>
</dbReference>
<evidence type="ECO:0000256" key="2">
    <source>
        <dbReference type="ARBA" id="ARBA00022475"/>
    </source>
</evidence>
<keyword evidence="9" id="KW-1185">Reference proteome</keyword>
<dbReference type="PIRSF" id="PIRSF006483">
    <property type="entry name" value="Membrane_protein_YitT"/>
    <property type="match status" value="1"/>
</dbReference>
<evidence type="ECO:0000313" key="9">
    <source>
        <dbReference type="Proteomes" id="UP000003571"/>
    </source>
</evidence>
<keyword evidence="3 6" id="KW-0812">Transmembrane</keyword>
<dbReference type="OrthoDB" id="9779786at2"/>
<comment type="subcellular location">
    <subcellularLocation>
        <location evidence="1">Cell membrane</location>
        <topology evidence="1">Multi-pass membrane protein</topology>
    </subcellularLocation>
</comment>
<dbReference type="CDD" id="cd16380">
    <property type="entry name" value="YitT_C"/>
    <property type="match status" value="1"/>
</dbReference>
<dbReference type="GO" id="GO:0005886">
    <property type="term" value="C:plasma membrane"/>
    <property type="evidence" value="ECO:0007669"/>
    <property type="project" value="UniProtKB-SubCell"/>
</dbReference>
<gene>
    <name evidence="8" type="ORF">TresaDRAFT_1394</name>
</gene>
<dbReference type="Gene3D" id="3.30.70.120">
    <property type="match status" value="1"/>
</dbReference>
<dbReference type="STRING" id="907348.TresaDRAFT_1394"/>
<evidence type="ECO:0000256" key="4">
    <source>
        <dbReference type="ARBA" id="ARBA00022989"/>
    </source>
</evidence>
<name>H7EJX1_9SPIR</name>
<dbReference type="Pfam" id="PF10035">
    <property type="entry name" value="DUF2179"/>
    <property type="match status" value="1"/>
</dbReference>
<evidence type="ECO:0000256" key="6">
    <source>
        <dbReference type="SAM" id="Phobius"/>
    </source>
</evidence>
<dbReference type="InterPro" id="IPR003740">
    <property type="entry name" value="YitT"/>
</dbReference>
<feature type="transmembrane region" description="Helical" evidence="6">
    <location>
        <begin position="12"/>
        <end position="31"/>
    </location>
</feature>
<reference evidence="8 9" key="1">
    <citation type="submission" date="2011-09" db="EMBL/GenBank/DDBJ databases">
        <title>The draft genome of Treponema saccharophilum DSM 2985.</title>
        <authorList>
            <consortium name="US DOE Joint Genome Institute (JGI-PGF)"/>
            <person name="Lucas S."/>
            <person name="Copeland A."/>
            <person name="Lapidus A."/>
            <person name="Glavina del Rio T."/>
            <person name="Dalin E."/>
            <person name="Tice H."/>
            <person name="Bruce D."/>
            <person name="Goodwin L."/>
            <person name="Pitluck S."/>
            <person name="Peters L."/>
            <person name="Kyrpides N."/>
            <person name="Mavromatis K."/>
            <person name="Ivanova N."/>
            <person name="Markowitz V."/>
            <person name="Cheng J.-F."/>
            <person name="Hugenholtz P."/>
            <person name="Woyke T."/>
            <person name="Wu D."/>
            <person name="Gronow S."/>
            <person name="Wellnitz S."/>
            <person name="Brambilla E."/>
            <person name="Klenk H.-P."/>
            <person name="Eisen J.A."/>
        </authorList>
    </citation>
    <scope>NUCLEOTIDE SEQUENCE [LARGE SCALE GENOMIC DNA]</scope>
    <source>
        <strain evidence="8 9">DSM 2985</strain>
    </source>
</reference>
<dbReference type="InterPro" id="IPR015867">
    <property type="entry name" value="N-reg_PII/ATP_PRibTrfase_C"/>
</dbReference>
<dbReference type="eggNOG" id="COG1284">
    <property type="taxonomic scope" value="Bacteria"/>
</dbReference>
<keyword evidence="2" id="KW-1003">Cell membrane</keyword>
<organism evidence="8 9">
    <name type="scientific">Treponema saccharophilum DSM 2985</name>
    <dbReference type="NCBI Taxonomy" id="907348"/>
    <lineage>
        <taxon>Bacteria</taxon>
        <taxon>Pseudomonadati</taxon>
        <taxon>Spirochaetota</taxon>
        <taxon>Spirochaetia</taxon>
        <taxon>Spirochaetales</taxon>
        <taxon>Treponemataceae</taxon>
        <taxon>Treponema</taxon>
    </lineage>
</organism>
<evidence type="ECO:0000256" key="5">
    <source>
        <dbReference type="ARBA" id="ARBA00023136"/>
    </source>
</evidence>
<evidence type="ECO:0000256" key="1">
    <source>
        <dbReference type="ARBA" id="ARBA00004651"/>
    </source>
</evidence>
<dbReference type="EMBL" id="AGRW01000043">
    <property type="protein sequence ID" value="EIC02058.1"/>
    <property type="molecule type" value="Genomic_DNA"/>
</dbReference>
<comment type="caution">
    <text evidence="8">The sequence shown here is derived from an EMBL/GenBank/DDBJ whole genome shotgun (WGS) entry which is preliminary data.</text>
</comment>
<feature type="domain" description="DUF2179" evidence="7">
    <location>
        <begin position="228"/>
        <end position="282"/>
    </location>
</feature>
<sequence>MSKLKLRYESKRLVLVLIGAVLFALNIDSFVRSANLFPGGFAGVALLVQEVFGKFLGISVPYSVLAYSLNVVPIIIGFLYIGRKFTVYSIVMIVVSGFFTDLFSGITFLSLTSDTILCAVFGGIVNAVAISLCLFADSSSGGTDFIAIYVSERTGKSAWNYILAGNCVVLVAAGILFGWDKALYSIIFQYASTQTLNVVYKRYSKTTLLIVTDKHAEIYDVIRRLTNHGATVFEGTGEFSQQSHKMVYTVVSSDESGRLEREIRGVDPNAFINVLQSKEIVGKFFKRQND</sequence>
<feature type="transmembrane region" description="Helical" evidence="6">
    <location>
        <begin position="87"/>
        <end position="109"/>
    </location>
</feature>
<dbReference type="PANTHER" id="PTHR33545">
    <property type="entry name" value="UPF0750 MEMBRANE PROTEIN YITT-RELATED"/>
    <property type="match status" value="1"/>
</dbReference>
<dbReference type="PANTHER" id="PTHR33545:SF5">
    <property type="entry name" value="UPF0750 MEMBRANE PROTEIN YITT"/>
    <property type="match status" value="1"/>
</dbReference>
<dbReference type="InterPro" id="IPR019264">
    <property type="entry name" value="DUF2179"/>
</dbReference>
<keyword evidence="5 6" id="KW-0472">Membrane</keyword>
<keyword evidence="4 6" id="KW-1133">Transmembrane helix</keyword>
<protein>
    <recommendedName>
        <fullName evidence="7">DUF2179 domain-containing protein</fullName>
    </recommendedName>
</protein>
<dbReference type="AlphaFoldDB" id="H7EJX1"/>
<accession>H7EJX1</accession>
<dbReference type="PATRIC" id="fig|907348.3.peg.1166"/>
<feature type="transmembrane region" description="Helical" evidence="6">
    <location>
        <begin position="158"/>
        <end position="179"/>
    </location>
</feature>
<dbReference type="RefSeq" id="WP_002703702.1">
    <property type="nucleotide sequence ID" value="NZ_AGRW01000043.1"/>
</dbReference>
<evidence type="ECO:0000313" key="8">
    <source>
        <dbReference type="EMBL" id="EIC02058.1"/>
    </source>
</evidence>
<evidence type="ECO:0000256" key="3">
    <source>
        <dbReference type="ARBA" id="ARBA00022692"/>
    </source>
</evidence>
<feature type="transmembrane region" description="Helical" evidence="6">
    <location>
        <begin position="64"/>
        <end position="81"/>
    </location>
</feature>
<dbReference type="Proteomes" id="UP000003571">
    <property type="component" value="Unassembled WGS sequence"/>
</dbReference>
<feature type="transmembrane region" description="Helical" evidence="6">
    <location>
        <begin position="116"/>
        <end position="138"/>
    </location>
</feature>
<evidence type="ECO:0000259" key="7">
    <source>
        <dbReference type="Pfam" id="PF10035"/>
    </source>
</evidence>
<dbReference type="Pfam" id="PF02588">
    <property type="entry name" value="YitT_membrane"/>
    <property type="match status" value="1"/>
</dbReference>
<proteinExistence type="predicted"/>